<dbReference type="InterPro" id="IPR029044">
    <property type="entry name" value="Nucleotide-diphossugar_trans"/>
</dbReference>
<dbReference type="GO" id="GO:0016020">
    <property type="term" value="C:membrane"/>
    <property type="evidence" value="ECO:0007669"/>
    <property type="project" value="UniProtKB-SubCell"/>
</dbReference>
<feature type="transmembrane region" description="Helical" evidence="9">
    <location>
        <begin position="291"/>
        <end position="310"/>
    </location>
</feature>
<protein>
    <submittedName>
        <fullName evidence="10">Bacteriohopanetetrol glucosamine biosynthesis glycosyltransferase HpnI</fullName>
    </submittedName>
</protein>
<keyword evidence="5" id="KW-0808">Transferase</keyword>
<feature type="transmembrane region" description="Helical" evidence="9">
    <location>
        <begin position="16"/>
        <end position="37"/>
    </location>
</feature>
<evidence type="ECO:0000313" key="11">
    <source>
        <dbReference type="Proteomes" id="UP000629098"/>
    </source>
</evidence>
<evidence type="ECO:0000256" key="9">
    <source>
        <dbReference type="SAM" id="Phobius"/>
    </source>
</evidence>
<proteinExistence type="predicted"/>
<dbReference type="Pfam" id="PF13506">
    <property type="entry name" value="Glyco_transf_21"/>
    <property type="match status" value="1"/>
</dbReference>
<keyword evidence="8 9" id="KW-0472">Membrane</keyword>
<feature type="transmembrane region" description="Helical" evidence="9">
    <location>
        <begin position="316"/>
        <end position="337"/>
    </location>
</feature>
<dbReference type="Gene3D" id="3.90.550.10">
    <property type="entry name" value="Spore Coat Polysaccharide Biosynthesis Protein SpsA, Chain A"/>
    <property type="match status" value="1"/>
</dbReference>
<dbReference type="AlphaFoldDB" id="A0A8J6XIC4"/>
<name>A0A8J6XIC4_9CYAN</name>
<comment type="caution">
    <text evidence="10">The sequence shown here is derived from an EMBL/GenBank/DDBJ whole genome shotgun (WGS) entry which is preliminary data.</text>
</comment>
<evidence type="ECO:0000256" key="6">
    <source>
        <dbReference type="ARBA" id="ARBA00022692"/>
    </source>
</evidence>
<dbReference type="PANTHER" id="PTHR12726:SF0">
    <property type="entry name" value="CERAMIDE GLUCOSYLTRANSFERASE"/>
    <property type="match status" value="1"/>
</dbReference>
<dbReference type="CDD" id="cd02520">
    <property type="entry name" value="Glucosylceramide_synthase"/>
    <property type="match status" value="1"/>
</dbReference>
<organism evidence="10 11">
    <name type="scientific">Iningainema tapete BLCC-T55</name>
    <dbReference type="NCBI Taxonomy" id="2748662"/>
    <lineage>
        <taxon>Bacteria</taxon>
        <taxon>Bacillati</taxon>
        <taxon>Cyanobacteriota</taxon>
        <taxon>Cyanophyceae</taxon>
        <taxon>Nostocales</taxon>
        <taxon>Scytonemataceae</taxon>
        <taxon>Iningainema tapete</taxon>
    </lineage>
</organism>
<evidence type="ECO:0000256" key="2">
    <source>
        <dbReference type="ARBA" id="ARBA00004760"/>
    </source>
</evidence>
<evidence type="ECO:0000256" key="7">
    <source>
        <dbReference type="ARBA" id="ARBA00022989"/>
    </source>
</evidence>
<comment type="subcellular location">
    <subcellularLocation>
        <location evidence="1">Membrane</location>
        <topology evidence="1">Multi-pass membrane protein</topology>
    </subcellularLocation>
</comment>
<reference evidence="10" key="1">
    <citation type="submission" date="2020-09" db="EMBL/GenBank/DDBJ databases">
        <title>Iningainema tapete sp. nov. (Scytonemataceae, Cyanobacteria) from greenhouses in central Florida (USA) produces two types of nodularin with biosynthetic potential for microcystin-LR and anabaenopeptins.</title>
        <authorList>
            <person name="Berthold D.E."/>
            <person name="Lefler F.W."/>
            <person name="Huang I.-S."/>
            <person name="Abdulla H."/>
            <person name="Zimba P.V."/>
            <person name="Laughinghouse H.D. IV."/>
        </authorList>
    </citation>
    <scope>NUCLEOTIDE SEQUENCE</scope>
    <source>
        <strain evidence="10">BLCCT55</strain>
    </source>
</reference>
<evidence type="ECO:0000256" key="3">
    <source>
        <dbReference type="ARBA" id="ARBA00004991"/>
    </source>
</evidence>
<dbReference type="SUPFAM" id="SSF53448">
    <property type="entry name" value="Nucleotide-diphospho-sugar transferases"/>
    <property type="match status" value="1"/>
</dbReference>
<gene>
    <name evidence="10" type="primary">hpnI</name>
    <name evidence="10" type="ORF">ICL16_01090</name>
</gene>
<dbReference type="PANTHER" id="PTHR12726">
    <property type="entry name" value="CERAMIDE GLUCOSYLTRANSFERASE"/>
    <property type="match status" value="1"/>
</dbReference>
<sequence>MVITATDYFSTLNPSILDLLLLILCVAAILFYCYAIYAARAFFRHPYPVDANFHPPVTILKPICGLDADAYENLASFCRQQYPVYQIVFSVRDAQDSGIPIVKQIIQDFPELDIQLVINDRIIGSNLKVSNLANAVVKAKHEILVIADSDIRVKSDYLHRVVQPLQDKSVGVVTCLYRSLAQGWVAALEAVGTSTDFHAGVLVSHKLVGIKFVFGSTIVIRKEVLEAIGGFSAIADYLADDYQLGYLPTQAGYKVVLSDYVVEHVLAPSTLADAIKHQIRWARCVRVSRPWGYLGLIFTYGTVASLFLLITTGGSIPSLVVLLITFTTRLTMGWIVGVQNIQDSSAQKFFWSIPVRDCISFFIWCYGFFGNSIEWRGQRLRLTKGGKLV</sequence>
<evidence type="ECO:0000256" key="4">
    <source>
        <dbReference type="ARBA" id="ARBA00022676"/>
    </source>
</evidence>
<dbReference type="GO" id="GO:0006679">
    <property type="term" value="P:glucosylceramide biosynthetic process"/>
    <property type="evidence" value="ECO:0007669"/>
    <property type="project" value="TreeGrafter"/>
</dbReference>
<dbReference type="RefSeq" id="WP_190825045.1">
    <property type="nucleotide sequence ID" value="NZ_CAWPPI010000009.1"/>
</dbReference>
<dbReference type="GO" id="GO:0008120">
    <property type="term" value="F:ceramide glucosyltransferase activity"/>
    <property type="evidence" value="ECO:0007669"/>
    <property type="project" value="TreeGrafter"/>
</dbReference>
<evidence type="ECO:0000313" key="10">
    <source>
        <dbReference type="EMBL" id="MBD2770752.1"/>
    </source>
</evidence>
<accession>A0A8J6XIC4</accession>
<dbReference type="InterPro" id="IPR017835">
    <property type="entry name" value="Hopen-assoc_HpnI"/>
</dbReference>
<evidence type="ECO:0000256" key="1">
    <source>
        <dbReference type="ARBA" id="ARBA00004141"/>
    </source>
</evidence>
<comment type="pathway">
    <text evidence="3">Sphingolipid metabolism.</text>
</comment>
<dbReference type="InterPro" id="IPR025993">
    <property type="entry name" value="Ceramide_glucosylTrfase"/>
</dbReference>
<dbReference type="NCBIfam" id="TIGR03472">
    <property type="entry name" value="HpnI"/>
    <property type="match status" value="1"/>
</dbReference>
<dbReference type="EMBL" id="JACXAE010000009">
    <property type="protein sequence ID" value="MBD2770752.1"/>
    <property type="molecule type" value="Genomic_DNA"/>
</dbReference>
<keyword evidence="11" id="KW-1185">Reference proteome</keyword>
<keyword evidence="4" id="KW-0328">Glycosyltransferase</keyword>
<evidence type="ECO:0000256" key="8">
    <source>
        <dbReference type="ARBA" id="ARBA00023136"/>
    </source>
</evidence>
<keyword evidence="7 9" id="KW-1133">Transmembrane helix</keyword>
<dbReference type="Proteomes" id="UP000629098">
    <property type="component" value="Unassembled WGS sequence"/>
</dbReference>
<keyword evidence="6 9" id="KW-0812">Transmembrane</keyword>
<comment type="pathway">
    <text evidence="2">Lipid metabolism; sphingolipid metabolism.</text>
</comment>
<evidence type="ECO:0000256" key="5">
    <source>
        <dbReference type="ARBA" id="ARBA00022679"/>
    </source>
</evidence>